<evidence type="ECO:0000313" key="2">
    <source>
        <dbReference type="Proteomes" id="UP000002484"/>
    </source>
</evidence>
<sequence>MLPAQPVRPKEVVGLAPCPHHVPVPTCEEVASIADSVDRAARAHELIGGKTPRPGQLRELRANALRTAIGEGRDAAELATRLGVRAADIAWMTSLEKPTWPVRATTR</sequence>
<accession>E3IWV6</accession>
<name>E3IWV6_PSEI1</name>
<dbReference type="AlphaFoldDB" id="E3IWV6"/>
<dbReference type="Proteomes" id="UP000002484">
    <property type="component" value="Chromosome"/>
</dbReference>
<keyword evidence="2" id="KW-1185">Reference proteome</keyword>
<dbReference type="STRING" id="298654.FraEuI1c_4587"/>
<dbReference type="KEGG" id="fri:FraEuI1c_4587"/>
<proteinExistence type="predicted"/>
<reference evidence="1 2" key="1">
    <citation type="submission" date="2010-10" db="EMBL/GenBank/DDBJ databases">
        <title>Complete sequence of Frankia sp. EuI1c.</title>
        <authorList>
            <consortium name="US DOE Joint Genome Institute"/>
            <person name="Lucas S."/>
            <person name="Copeland A."/>
            <person name="Lapidus A."/>
            <person name="Cheng J.-F."/>
            <person name="Bruce D."/>
            <person name="Goodwin L."/>
            <person name="Pitluck S."/>
            <person name="Chertkov O."/>
            <person name="Detter J.C."/>
            <person name="Han C."/>
            <person name="Tapia R."/>
            <person name="Land M."/>
            <person name="Hauser L."/>
            <person name="Jeffries C."/>
            <person name="Kyrpides N."/>
            <person name="Ivanova N."/>
            <person name="Mikhailova N."/>
            <person name="Beauchemin N."/>
            <person name="Sen A."/>
            <person name="Sur S.A."/>
            <person name="Gtari M."/>
            <person name="Wall L."/>
            <person name="Tisa L."/>
            <person name="Woyke T."/>
        </authorList>
    </citation>
    <scope>NUCLEOTIDE SEQUENCE [LARGE SCALE GENOMIC DNA]</scope>
    <source>
        <strain evidence="2">DSM 45817 / CECT 9037 / EuI1c</strain>
    </source>
</reference>
<dbReference type="EMBL" id="CP002299">
    <property type="protein sequence ID" value="ADP82580.1"/>
    <property type="molecule type" value="Genomic_DNA"/>
</dbReference>
<evidence type="ECO:0000313" key="1">
    <source>
        <dbReference type="EMBL" id="ADP82580.1"/>
    </source>
</evidence>
<dbReference type="InParanoid" id="E3IWV6"/>
<gene>
    <name evidence="1" type="ordered locus">FraEuI1c_4587</name>
</gene>
<organism evidence="1 2">
    <name type="scientific">Pseudofrankia inefficax (strain DSM 45817 / CECT 9037 / DDB 130130 / EuI1c)</name>
    <name type="common">Frankia inefficax</name>
    <dbReference type="NCBI Taxonomy" id="298654"/>
    <lineage>
        <taxon>Bacteria</taxon>
        <taxon>Bacillati</taxon>
        <taxon>Actinomycetota</taxon>
        <taxon>Actinomycetes</taxon>
        <taxon>Frankiales</taxon>
        <taxon>Frankiaceae</taxon>
        <taxon>Pseudofrankia</taxon>
    </lineage>
</organism>
<protein>
    <submittedName>
        <fullName evidence="1">Uncharacterized protein</fullName>
    </submittedName>
</protein>
<dbReference type="HOGENOM" id="CLU_2206207_0_0_11"/>